<evidence type="ECO:0000313" key="5">
    <source>
        <dbReference type="Proteomes" id="UP000002724"/>
    </source>
</evidence>
<dbReference type="PANTHER" id="PTHR22835:SF659">
    <property type="entry name" value="GDSL LIPASE_ACYLHYDROLASE, PUTATIVE (AFU_ORTHOLOGUE AFUA_2G00510)-RELATED"/>
    <property type="match status" value="1"/>
</dbReference>
<evidence type="ECO:0000259" key="3">
    <source>
        <dbReference type="PROSITE" id="PS51208"/>
    </source>
</evidence>
<proteinExistence type="inferred from homology"/>
<dbReference type="PROSITE" id="PS51318">
    <property type="entry name" value="TAT"/>
    <property type="match status" value="1"/>
</dbReference>
<keyword evidence="5" id="KW-1185">Reference proteome</keyword>
<dbReference type="EMBL" id="CP001110">
    <property type="protein sequence ID" value="ACF43053.1"/>
    <property type="molecule type" value="Genomic_DNA"/>
</dbReference>
<dbReference type="InterPro" id="IPR036709">
    <property type="entry name" value="Autotransporte_beta_dom_sf"/>
</dbReference>
<reference evidence="4 5" key="1">
    <citation type="submission" date="2008-06" db="EMBL/GenBank/DDBJ databases">
        <title>Complete sequence of Pelodictyon phaeoclathratiforme BU-1.</title>
        <authorList>
            <consortium name="US DOE Joint Genome Institute"/>
            <person name="Lucas S."/>
            <person name="Copeland A."/>
            <person name="Lapidus A."/>
            <person name="Glavina del Rio T."/>
            <person name="Dalin E."/>
            <person name="Tice H."/>
            <person name="Bruce D."/>
            <person name="Goodwin L."/>
            <person name="Pitluck S."/>
            <person name="Schmutz J."/>
            <person name="Larimer F."/>
            <person name="Land M."/>
            <person name="Hauser L."/>
            <person name="Kyrpides N."/>
            <person name="Mikhailova N."/>
            <person name="Liu Z."/>
            <person name="Li T."/>
            <person name="Zhao F."/>
            <person name="Overmann J."/>
            <person name="Bryant D.A."/>
            <person name="Richardson P."/>
        </authorList>
    </citation>
    <scope>NUCLEOTIDE SEQUENCE [LARGE SCALE GENOMIC DNA]</scope>
    <source>
        <strain evidence="5">DSM 5477 / BU-1</strain>
    </source>
</reference>
<dbReference type="GO" id="GO:0016788">
    <property type="term" value="F:hydrolase activity, acting on ester bonds"/>
    <property type="evidence" value="ECO:0007669"/>
    <property type="project" value="InterPro"/>
</dbReference>
<name>B4SEG1_PELPB</name>
<dbReference type="Proteomes" id="UP000002724">
    <property type="component" value="Chromosome"/>
</dbReference>
<dbReference type="InterPro" id="IPR036514">
    <property type="entry name" value="SGNH_hydro_sf"/>
</dbReference>
<dbReference type="Gene3D" id="3.40.50.1110">
    <property type="entry name" value="SGNH hydrolase"/>
    <property type="match status" value="1"/>
</dbReference>
<dbReference type="InterPro" id="IPR006311">
    <property type="entry name" value="TAT_signal"/>
</dbReference>
<dbReference type="eggNOG" id="COG3240">
    <property type="taxonomic scope" value="Bacteria"/>
</dbReference>
<dbReference type="PANTHER" id="PTHR22835">
    <property type="entry name" value="ZINC FINGER FYVE DOMAIN CONTAINING PROTEIN"/>
    <property type="match status" value="1"/>
</dbReference>
<dbReference type="HOGENOM" id="CLU_023098_4_0_10"/>
<dbReference type="Pfam" id="PF03797">
    <property type="entry name" value="Autotransporter"/>
    <property type="match status" value="1"/>
</dbReference>
<organism evidence="4 5">
    <name type="scientific">Pelodictyon phaeoclathratiforme (strain DSM 5477 / BU-1)</name>
    <dbReference type="NCBI Taxonomy" id="324925"/>
    <lineage>
        <taxon>Bacteria</taxon>
        <taxon>Pseudomonadati</taxon>
        <taxon>Chlorobiota</taxon>
        <taxon>Chlorobiia</taxon>
        <taxon>Chlorobiales</taxon>
        <taxon>Chlorobiaceae</taxon>
        <taxon>Chlorobium/Pelodictyon group</taxon>
        <taxon>Pelodictyon</taxon>
    </lineage>
</organism>
<evidence type="ECO:0000256" key="1">
    <source>
        <dbReference type="ARBA" id="ARBA00008668"/>
    </source>
</evidence>
<dbReference type="Gene3D" id="2.40.128.130">
    <property type="entry name" value="Autotransporter beta-domain"/>
    <property type="match status" value="1"/>
</dbReference>
<dbReference type="SUPFAM" id="SSF52266">
    <property type="entry name" value="SGNH hydrolase"/>
    <property type="match status" value="1"/>
</dbReference>
<dbReference type="eggNOG" id="COG4625">
    <property type="taxonomic scope" value="Bacteria"/>
</dbReference>
<evidence type="ECO:0000256" key="2">
    <source>
        <dbReference type="SAM" id="SignalP"/>
    </source>
</evidence>
<sequence length="629" mass="66283" precursor="true">MSHRNFVTLFRRHFLPGKLRYALMTALALSAAPLACADARPFSSIVAFGDSYADKGNIQNIMATIPAYASELAYINTIYPTGRFSGGTNYIDTLVSLYGIAQDNYALGGAQTGTTNEFPGLPGFTSEWQGFLASGDVIEPNALVTLNIGGNDARVYYKNDGSMAGVPSAATASADNAITGINALVGAGAKTLVFTAGDVSGLPEAATHPGSAVAVGSAYSQTYNNLMQQHLSIVAASGVRVEYVDLAMIESNVVANPSLYGLQYATAAPTSNMGDPALINQYFFYLDKVHLTSAGFTIVAEYIANRLNAPETFPATCELGLSAADAFVDTMFGQLDLFNVTTAKNSATPGIGSNSWSLFVQGNGVVSNRSSSDNSQGYHSDDLGTTLGIEYRPTSETMVATAYRFANPSLNLSQNDGTTSAEVNQLGLYGTYTQKNLFLQSLLAYGWLNYSNSRSGVVSTITAKPDGETFAAALKGGYLFDVAPSLRLGPIAGLTYVQAHIDGYSENGDPALTLNLYEQTAKTVLGSVGAQARCAFDLGSTKLDSYLNVTVENNFEGSDRIIQYSATSAPLIVNSWTTTGASNHAFVRLSAGADADLTSAISVMLNLSQTIGQPGGNDFFYTAGLKYSF</sequence>
<dbReference type="InterPro" id="IPR005546">
    <property type="entry name" value="Autotransporte_beta"/>
</dbReference>
<dbReference type="KEGG" id="pph:Ppha_0761"/>
<dbReference type="AlphaFoldDB" id="B4SEG1"/>
<gene>
    <name evidence="4" type="ordered locus">Ppha_0761</name>
</gene>
<feature type="chain" id="PRO_5002823202" evidence="2">
    <location>
        <begin position="38"/>
        <end position="629"/>
    </location>
</feature>
<dbReference type="SMART" id="SM00869">
    <property type="entry name" value="Autotransporter"/>
    <property type="match status" value="1"/>
</dbReference>
<evidence type="ECO:0000313" key="4">
    <source>
        <dbReference type="EMBL" id="ACF43053.1"/>
    </source>
</evidence>
<keyword evidence="2" id="KW-0732">Signal</keyword>
<dbReference type="OrthoDB" id="5292073at2"/>
<dbReference type="CDD" id="cd01847">
    <property type="entry name" value="Triacylglycerol_lipase_like"/>
    <property type="match status" value="1"/>
</dbReference>
<dbReference type="SUPFAM" id="SSF103515">
    <property type="entry name" value="Autotransporter"/>
    <property type="match status" value="1"/>
</dbReference>
<comment type="similarity">
    <text evidence="1">Belongs to the 'GDSL' lipolytic enzyme family.</text>
</comment>
<feature type="signal peptide" evidence="2">
    <location>
        <begin position="1"/>
        <end position="37"/>
    </location>
</feature>
<dbReference type="InterPro" id="IPR001087">
    <property type="entry name" value="GDSL"/>
</dbReference>
<accession>B4SEG1</accession>
<dbReference type="Pfam" id="PF00657">
    <property type="entry name" value="Lipase_GDSL"/>
    <property type="match status" value="1"/>
</dbReference>
<feature type="domain" description="Autotransporter" evidence="3">
    <location>
        <begin position="351"/>
        <end position="629"/>
    </location>
</feature>
<dbReference type="RefSeq" id="WP_012507548.1">
    <property type="nucleotide sequence ID" value="NC_011060.1"/>
</dbReference>
<dbReference type="PROSITE" id="PS51208">
    <property type="entry name" value="AUTOTRANSPORTER"/>
    <property type="match status" value="1"/>
</dbReference>
<protein>
    <submittedName>
        <fullName evidence="4">Outer membrane autotransporter barrel domain protein</fullName>
    </submittedName>
</protein>